<dbReference type="PRINTS" id="PR01839">
    <property type="entry name" value="RAD23PROTEIN"/>
</dbReference>
<dbReference type="CDD" id="cd14281">
    <property type="entry name" value="UBA2_Rad23_like"/>
    <property type="match status" value="1"/>
</dbReference>
<evidence type="ECO:0000313" key="10">
    <source>
        <dbReference type="Proteomes" id="UP000886523"/>
    </source>
</evidence>
<keyword evidence="10" id="KW-1185">Reference proteome</keyword>
<dbReference type="Pfam" id="PF00240">
    <property type="entry name" value="ubiquitin"/>
    <property type="match status" value="1"/>
</dbReference>
<dbReference type="GO" id="GO:0031593">
    <property type="term" value="F:polyubiquitin modification-dependent protein binding"/>
    <property type="evidence" value="ECO:0007669"/>
    <property type="project" value="UniProtKB-UniRule"/>
</dbReference>
<dbReference type="InterPro" id="IPR036353">
    <property type="entry name" value="XPC-bd_sf"/>
</dbReference>
<reference evidence="9" key="1">
    <citation type="journal article" date="2020" name="Nat. Commun.">
        <title>Large-scale genome sequencing of mycorrhizal fungi provides insights into the early evolution of symbiotic traits.</title>
        <authorList>
            <person name="Miyauchi S."/>
            <person name="Kiss E."/>
            <person name="Kuo A."/>
            <person name="Drula E."/>
            <person name="Kohler A."/>
            <person name="Sanchez-Garcia M."/>
            <person name="Morin E."/>
            <person name="Andreopoulos B."/>
            <person name="Barry K.W."/>
            <person name="Bonito G."/>
            <person name="Buee M."/>
            <person name="Carver A."/>
            <person name="Chen C."/>
            <person name="Cichocki N."/>
            <person name="Clum A."/>
            <person name="Culley D."/>
            <person name="Crous P.W."/>
            <person name="Fauchery L."/>
            <person name="Girlanda M."/>
            <person name="Hayes R.D."/>
            <person name="Keri Z."/>
            <person name="LaButti K."/>
            <person name="Lipzen A."/>
            <person name="Lombard V."/>
            <person name="Magnuson J."/>
            <person name="Maillard F."/>
            <person name="Murat C."/>
            <person name="Nolan M."/>
            <person name="Ohm R.A."/>
            <person name="Pangilinan J."/>
            <person name="Pereira M.F."/>
            <person name="Perotto S."/>
            <person name="Peter M."/>
            <person name="Pfister S."/>
            <person name="Riley R."/>
            <person name="Sitrit Y."/>
            <person name="Stielow J.B."/>
            <person name="Szollosi G."/>
            <person name="Zifcakova L."/>
            <person name="Stursova M."/>
            <person name="Spatafora J.W."/>
            <person name="Tedersoo L."/>
            <person name="Vaario L.M."/>
            <person name="Yamada A."/>
            <person name="Yan M."/>
            <person name="Wang P."/>
            <person name="Xu J."/>
            <person name="Bruns T."/>
            <person name="Baldrian P."/>
            <person name="Vilgalys R."/>
            <person name="Dunand C."/>
            <person name="Henrissat B."/>
            <person name="Grigoriev I.V."/>
            <person name="Hibbett D."/>
            <person name="Nagy L.G."/>
            <person name="Martin F.M."/>
        </authorList>
    </citation>
    <scope>NUCLEOTIDE SEQUENCE</scope>
    <source>
        <strain evidence="9">UP504</strain>
    </source>
</reference>
<feature type="domain" description="Ubiquitin-like" evidence="8">
    <location>
        <begin position="1"/>
        <end position="76"/>
    </location>
</feature>
<keyword evidence="1" id="KW-0677">Repeat</keyword>
<evidence type="ECO:0000259" key="7">
    <source>
        <dbReference type="PROSITE" id="PS50030"/>
    </source>
</evidence>
<name>A0A9P6B6X9_9AGAM</name>
<dbReference type="InterPro" id="IPR029071">
    <property type="entry name" value="Ubiquitin-like_domsf"/>
</dbReference>
<organism evidence="9 10">
    <name type="scientific">Hydnum rufescens UP504</name>
    <dbReference type="NCBI Taxonomy" id="1448309"/>
    <lineage>
        <taxon>Eukaryota</taxon>
        <taxon>Fungi</taxon>
        <taxon>Dikarya</taxon>
        <taxon>Basidiomycota</taxon>
        <taxon>Agaricomycotina</taxon>
        <taxon>Agaricomycetes</taxon>
        <taxon>Cantharellales</taxon>
        <taxon>Hydnaceae</taxon>
        <taxon>Hydnum</taxon>
    </lineage>
</organism>
<dbReference type="GO" id="GO:0043130">
    <property type="term" value="F:ubiquitin binding"/>
    <property type="evidence" value="ECO:0007669"/>
    <property type="project" value="UniProtKB-UniRule"/>
</dbReference>
<evidence type="ECO:0000313" key="9">
    <source>
        <dbReference type="EMBL" id="KAF9518654.1"/>
    </source>
</evidence>
<feature type="domain" description="UBA" evidence="7">
    <location>
        <begin position="324"/>
        <end position="366"/>
    </location>
</feature>
<dbReference type="InterPro" id="IPR015940">
    <property type="entry name" value="UBA"/>
</dbReference>
<dbReference type="InterPro" id="IPR004806">
    <property type="entry name" value="Rad23"/>
</dbReference>
<gene>
    <name evidence="9" type="ORF">BS47DRAFT_1416228</name>
</gene>
<dbReference type="FunFam" id="1.10.8.10:FF:000003">
    <property type="entry name" value="UV excision repair protein RAD23 homolog"/>
    <property type="match status" value="1"/>
</dbReference>
<comment type="caution">
    <text evidence="9">The sequence shown here is derived from an EMBL/GenBank/DDBJ whole genome shotgun (WGS) entry which is preliminary data.</text>
</comment>
<dbReference type="GO" id="GO:0070628">
    <property type="term" value="F:proteasome binding"/>
    <property type="evidence" value="ECO:0007669"/>
    <property type="project" value="TreeGrafter"/>
</dbReference>
<dbReference type="GO" id="GO:0005829">
    <property type="term" value="C:cytosol"/>
    <property type="evidence" value="ECO:0007669"/>
    <property type="project" value="TreeGrafter"/>
</dbReference>
<dbReference type="PANTHER" id="PTHR10621">
    <property type="entry name" value="UV EXCISION REPAIR PROTEIN RAD23"/>
    <property type="match status" value="1"/>
</dbReference>
<dbReference type="InterPro" id="IPR009060">
    <property type="entry name" value="UBA-like_sf"/>
</dbReference>
<feature type="region of interest" description="Disordered" evidence="6">
    <location>
        <begin position="78"/>
        <end position="136"/>
    </location>
</feature>
<dbReference type="InterPro" id="IPR015360">
    <property type="entry name" value="XPC-bd"/>
</dbReference>
<dbReference type="Pfam" id="PF09280">
    <property type="entry name" value="XPC-binding"/>
    <property type="match status" value="1"/>
</dbReference>
<comment type="function">
    <text evidence="5">Multiubiquitin chain receptor involved in modulation of proteasomal degradation. Involved in nucleotide excision repair.</text>
</comment>
<keyword evidence="5" id="KW-0963">Cytoplasm</keyword>
<protein>
    <recommendedName>
        <fullName evidence="5">UV excision repair protein RAD23</fullName>
    </recommendedName>
</protein>
<dbReference type="GO" id="GO:0043161">
    <property type="term" value="P:proteasome-mediated ubiquitin-dependent protein catabolic process"/>
    <property type="evidence" value="ECO:0007669"/>
    <property type="project" value="UniProtKB-UniRule"/>
</dbReference>
<dbReference type="SMART" id="SM00165">
    <property type="entry name" value="UBA"/>
    <property type="match status" value="2"/>
</dbReference>
<dbReference type="InterPro" id="IPR006636">
    <property type="entry name" value="STI1_HS-bd"/>
</dbReference>
<dbReference type="Gene3D" id="3.10.20.90">
    <property type="entry name" value="Phosphatidylinositol 3-kinase Catalytic Subunit, Chain A, domain 1"/>
    <property type="match status" value="1"/>
</dbReference>
<feature type="region of interest" description="Disordered" evidence="6">
    <location>
        <begin position="179"/>
        <end position="209"/>
    </location>
</feature>
<keyword evidence="4 5" id="KW-0539">Nucleus</keyword>
<comment type="subcellular location">
    <subcellularLocation>
        <location evidence="5">Nucleus</location>
    </subcellularLocation>
    <subcellularLocation>
        <location evidence="5">Cytoplasm</location>
    </subcellularLocation>
</comment>
<dbReference type="FunFam" id="3.10.20.90:FF:000254">
    <property type="entry name" value="UV excision repair protein Rad23"/>
    <property type="match status" value="1"/>
</dbReference>
<dbReference type="PANTHER" id="PTHR10621:SF0">
    <property type="entry name" value="UV EXCISION REPAIR PROTEIN RAD23"/>
    <property type="match status" value="1"/>
</dbReference>
<proteinExistence type="inferred from homology"/>
<dbReference type="PROSITE" id="PS50030">
    <property type="entry name" value="UBA"/>
    <property type="match status" value="1"/>
</dbReference>
<feature type="compositionally biased region" description="Low complexity" evidence="6">
    <location>
        <begin position="97"/>
        <end position="119"/>
    </location>
</feature>
<feature type="compositionally biased region" description="Pro residues" evidence="6">
    <location>
        <begin position="120"/>
        <end position="130"/>
    </location>
</feature>
<dbReference type="Proteomes" id="UP000886523">
    <property type="component" value="Unassembled WGS sequence"/>
</dbReference>
<dbReference type="OrthoDB" id="419317at2759"/>
<dbReference type="Gene3D" id="1.10.10.540">
    <property type="entry name" value="XPC-binding domain"/>
    <property type="match status" value="1"/>
</dbReference>
<dbReference type="CDD" id="cd01805">
    <property type="entry name" value="Ubl_Rad23"/>
    <property type="match status" value="1"/>
</dbReference>
<evidence type="ECO:0000256" key="4">
    <source>
        <dbReference type="ARBA" id="ARBA00023242"/>
    </source>
</evidence>
<dbReference type="GO" id="GO:0006289">
    <property type="term" value="P:nucleotide-excision repair"/>
    <property type="evidence" value="ECO:0007669"/>
    <property type="project" value="UniProtKB-UniRule"/>
</dbReference>
<dbReference type="EMBL" id="MU128923">
    <property type="protein sequence ID" value="KAF9518654.1"/>
    <property type="molecule type" value="Genomic_DNA"/>
</dbReference>
<feature type="compositionally biased region" description="Low complexity" evidence="6">
    <location>
        <begin position="78"/>
        <end position="88"/>
    </location>
</feature>
<dbReference type="SMART" id="SM00727">
    <property type="entry name" value="STI1"/>
    <property type="match status" value="1"/>
</dbReference>
<evidence type="ECO:0000256" key="5">
    <source>
        <dbReference type="RuleBase" id="RU367049"/>
    </source>
</evidence>
<sequence>MKLTFKTVQQQTFILEADPSDTVATLKEKISASQGHAVAAQKIIYSGKILPDNKTVESCAIKEKDFLVLMVSKPKVAPAAPQPVATPAETSGASVSTPPIQAPVPTATPAVVTAPAPTSTEPPAPDPPQPATFDSSASDQIMKALRASYNNPERAVEYLMTGIPEHLLAETAAPTALPSAPVPPVTPSAVPQAPAPAAIPRAPQSTPAAPTGPQNLFVCSGTSGAGHGGGGGGGQAGLGQAPGGIDPAELAQLRESPAFRQIRELVAQNPEYIQPLIQQLAESNPQLAHQLAANPELLYQLLGGPGAEGQWEGDAPPGSTAIHVTEEEAAAIGRLQALGFSEGAAIEAFFACGKDENLAANFLFEGGYDEEAP</sequence>
<evidence type="ECO:0000259" key="8">
    <source>
        <dbReference type="PROSITE" id="PS50053"/>
    </source>
</evidence>
<dbReference type="PROSITE" id="PS50053">
    <property type="entry name" value="UBIQUITIN_2"/>
    <property type="match status" value="1"/>
</dbReference>
<comment type="similarity">
    <text evidence="5">Belongs to the RAD23 family.</text>
</comment>
<accession>A0A9P6B6X9</accession>
<dbReference type="GO" id="GO:0005654">
    <property type="term" value="C:nucleoplasm"/>
    <property type="evidence" value="ECO:0007669"/>
    <property type="project" value="TreeGrafter"/>
</dbReference>
<evidence type="ECO:0000256" key="6">
    <source>
        <dbReference type="SAM" id="MobiDB-lite"/>
    </source>
</evidence>
<evidence type="ECO:0000256" key="1">
    <source>
        <dbReference type="ARBA" id="ARBA00022737"/>
    </source>
</evidence>
<evidence type="ECO:0000256" key="2">
    <source>
        <dbReference type="ARBA" id="ARBA00022763"/>
    </source>
</evidence>
<dbReference type="Pfam" id="PF00627">
    <property type="entry name" value="UBA"/>
    <property type="match status" value="1"/>
</dbReference>
<evidence type="ECO:0000256" key="3">
    <source>
        <dbReference type="ARBA" id="ARBA00023204"/>
    </source>
</evidence>
<feature type="compositionally biased region" description="Low complexity" evidence="6">
    <location>
        <begin position="187"/>
        <end position="205"/>
    </location>
</feature>
<keyword evidence="2 5" id="KW-0227">DNA damage</keyword>
<dbReference type="SUPFAM" id="SSF101238">
    <property type="entry name" value="XPC-binding domain"/>
    <property type="match status" value="1"/>
</dbReference>
<dbReference type="GO" id="GO:0003684">
    <property type="term" value="F:damaged DNA binding"/>
    <property type="evidence" value="ECO:0007669"/>
    <property type="project" value="UniProtKB-UniRule"/>
</dbReference>
<dbReference type="Gene3D" id="1.10.8.10">
    <property type="entry name" value="DNA helicase RuvA subunit, C-terminal domain"/>
    <property type="match status" value="2"/>
</dbReference>
<dbReference type="SUPFAM" id="SSF54236">
    <property type="entry name" value="Ubiquitin-like"/>
    <property type="match status" value="1"/>
</dbReference>
<keyword evidence="3 5" id="KW-0234">DNA repair</keyword>
<dbReference type="SUPFAM" id="SSF46934">
    <property type="entry name" value="UBA-like"/>
    <property type="match status" value="2"/>
</dbReference>
<dbReference type="InterPro" id="IPR000626">
    <property type="entry name" value="Ubiquitin-like_dom"/>
</dbReference>
<dbReference type="AlphaFoldDB" id="A0A9P6B6X9"/>
<dbReference type="SMART" id="SM00213">
    <property type="entry name" value="UBQ"/>
    <property type="match status" value="1"/>
</dbReference>
<dbReference type="FunFam" id="1.10.8.10:FF:000002">
    <property type="entry name" value="UV excision repair protein RAD23 homolog"/>
    <property type="match status" value="1"/>
</dbReference>